<gene>
    <name evidence="21" type="ORF">SEMRO_9_G007280.1</name>
</gene>
<feature type="region of interest" description="Disordered" evidence="16">
    <location>
        <begin position="1068"/>
        <end position="1133"/>
    </location>
</feature>
<evidence type="ECO:0000256" key="3">
    <source>
        <dbReference type="ARBA" id="ARBA00022723"/>
    </source>
</evidence>
<dbReference type="PROSITE" id="PS51194">
    <property type="entry name" value="HELICASE_CTER"/>
    <property type="match status" value="1"/>
</dbReference>
<dbReference type="EC" id="5.6.2.4" evidence="14"/>
<feature type="domain" description="Helicase C-terminal" evidence="19">
    <location>
        <begin position="740"/>
        <end position="897"/>
    </location>
</feature>
<accession>A0A9N8D5G9</accession>
<dbReference type="InterPro" id="IPR001650">
    <property type="entry name" value="Helicase_C-like"/>
</dbReference>
<feature type="region of interest" description="Disordered" evidence="16">
    <location>
        <begin position="390"/>
        <end position="431"/>
    </location>
</feature>
<evidence type="ECO:0000256" key="1">
    <source>
        <dbReference type="ARBA" id="ARBA00004123"/>
    </source>
</evidence>
<dbReference type="PROSITE" id="PS00690">
    <property type="entry name" value="DEAH_ATP_HELICASE"/>
    <property type="match status" value="1"/>
</dbReference>
<feature type="compositionally biased region" description="Low complexity" evidence="16">
    <location>
        <begin position="410"/>
        <end position="421"/>
    </location>
</feature>
<evidence type="ECO:0000256" key="15">
    <source>
        <dbReference type="PROSITE-ProRule" id="PRU01343"/>
    </source>
</evidence>
<dbReference type="Pfam" id="PF00270">
    <property type="entry name" value="DEAD"/>
    <property type="match status" value="1"/>
</dbReference>
<keyword evidence="6" id="KW-0378">Hydrolase</keyword>
<dbReference type="GO" id="GO:0008270">
    <property type="term" value="F:zinc ion binding"/>
    <property type="evidence" value="ECO:0007669"/>
    <property type="project" value="UniProtKB-KW"/>
</dbReference>
<dbReference type="InterPro" id="IPR002464">
    <property type="entry name" value="DNA/RNA_helicase_DEAH_CS"/>
</dbReference>
<protein>
    <recommendedName>
        <fullName evidence="14">DNA 3'-5' helicase</fullName>
        <ecNumber evidence="14">5.6.2.4</ecNumber>
    </recommendedName>
</protein>
<comment type="catalytic activity">
    <reaction evidence="13">
        <text>Couples ATP hydrolysis with the unwinding of duplex DNA by translocating in the 3'-5' direction.</text>
        <dbReference type="EC" id="5.6.2.4"/>
    </reaction>
</comment>
<keyword evidence="3" id="KW-0479">Metal-binding</keyword>
<feature type="domain" description="HRDC" evidence="17">
    <location>
        <begin position="1139"/>
        <end position="1220"/>
    </location>
</feature>
<dbReference type="InterPro" id="IPR027417">
    <property type="entry name" value="P-loop_NTPase"/>
</dbReference>
<dbReference type="Pfam" id="PF09382">
    <property type="entry name" value="RQC"/>
    <property type="match status" value="1"/>
</dbReference>
<dbReference type="Pfam" id="PF00570">
    <property type="entry name" value="HRDC"/>
    <property type="match status" value="1"/>
</dbReference>
<dbReference type="InterPro" id="IPR004589">
    <property type="entry name" value="DNA_helicase_ATP-dep_RecQ"/>
</dbReference>
<keyword evidence="12" id="KW-0539">Nucleus</keyword>
<name>A0A9N8D5G9_9STRA</name>
<evidence type="ECO:0000259" key="17">
    <source>
        <dbReference type="PROSITE" id="PS50967"/>
    </source>
</evidence>
<feature type="domain" description="GRF-type" evidence="20">
    <location>
        <begin position="436"/>
        <end position="479"/>
    </location>
</feature>
<dbReference type="GO" id="GO:0006260">
    <property type="term" value="P:DNA replication"/>
    <property type="evidence" value="ECO:0007669"/>
    <property type="project" value="InterPro"/>
</dbReference>
<evidence type="ECO:0000313" key="21">
    <source>
        <dbReference type="EMBL" id="CAB9496762.1"/>
    </source>
</evidence>
<proteinExistence type="inferred from homology"/>
<evidence type="ECO:0000256" key="8">
    <source>
        <dbReference type="ARBA" id="ARBA00022833"/>
    </source>
</evidence>
<keyword evidence="5 15" id="KW-0863">Zinc-finger</keyword>
<dbReference type="PANTHER" id="PTHR13710:SF153">
    <property type="entry name" value="RECQ-LIKE DNA HELICASE BLM"/>
    <property type="match status" value="1"/>
</dbReference>
<dbReference type="GO" id="GO:0005634">
    <property type="term" value="C:nucleus"/>
    <property type="evidence" value="ECO:0007669"/>
    <property type="project" value="UniProtKB-SubCell"/>
</dbReference>
<evidence type="ECO:0000313" key="22">
    <source>
        <dbReference type="Proteomes" id="UP001153069"/>
    </source>
</evidence>
<feature type="compositionally biased region" description="Polar residues" evidence="16">
    <location>
        <begin position="223"/>
        <end position="242"/>
    </location>
</feature>
<dbReference type="PROSITE" id="PS50967">
    <property type="entry name" value="HRDC"/>
    <property type="match status" value="1"/>
</dbReference>
<dbReference type="Proteomes" id="UP001153069">
    <property type="component" value="Unassembled WGS sequence"/>
</dbReference>
<evidence type="ECO:0000259" key="18">
    <source>
        <dbReference type="PROSITE" id="PS51192"/>
    </source>
</evidence>
<comment type="subcellular location">
    <subcellularLocation>
        <location evidence="1">Nucleus</location>
    </subcellularLocation>
</comment>
<dbReference type="CDD" id="cd18794">
    <property type="entry name" value="SF2_C_RecQ"/>
    <property type="match status" value="1"/>
</dbReference>
<dbReference type="InterPro" id="IPR014001">
    <property type="entry name" value="Helicase_ATP-bd"/>
</dbReference>
<dbReference type="Gene3D" id="1.10.150.80">
    <property type="entry name" value="HRDC domain"/>
    <property type="match status" value="1"/>
</dbReference>
<evidence type="ECO:0000256" key="2">
    <source>
        <dbReference type="ARBA" id="ARBA00005446"/>
    </source>
</evidence>
<dbReference type="OrthoDB" id="10261556at2759"/>
<feature type="compositionally biased region" description="Polar residues" evidence="16">
    <location>
        <begin position="154"/>
        <end position="168"/>
    </location>
</feature>
<feature type="domain" description="GRF-type" evidence="20">
    <location>
        <begin position="350"/>
        <end position="393"/>
    </location>
</feature>
<dbReference type="InterPro" id="IPR036388">
    <property type="entry name" value="WH-like_DNA-bd_sf"/>
</dbReference>
<feature type="region of interest" description="Disordered" evidence="16">
    <location>
        <begin position="217"/>
        <end position="242"/>
    </location>
</feature>
<feature type="region of interest" description="Disordered" evidence="16">
    <location>
        <begin position="147"/>
        <end position="202"/>
    </location>
</feature>
<dbReference type="InterPro" id="IPR010997">
    <property type="entry name" value="HRDC-like_sf"/>
</dbReference>
<dbReference type="PROSITE" id="PS51999">
    <property type="entry name" value="ZF_GRF"/>
    <property type="match status" value="2"/>
</dbReference>
<dbReference type="FunFam" id="3.40.50.300:FF:001975">
    <property type="entry name" value="ATP-dependent DNA helicase"/>
    <property type="match status" value="1"/>
</dbReference>
<keyword evidence="8" id="KW-0862">Zinc</keyword>
<dbReference type="Gene3D" id="1.10.10.10">
    <property type="entry name" value="Winged helix-like DNA-binding domain superfamily/Winged helix DNA-binding domain"/>
    <property type="match status" value="1"/>
</dbReference>
<dbReference type="PROSITE" id="PS51192">
    <property type="entry name" value="HELICASE_ATP_BIND_1"/>
    <property type="match status" value="1"/>
</dbReference>
<evidence type="ECO:0000256" key="12">
    <source>
        <dbReference type="ARBA" id="ARBA00023242"/>
    </source>
</evidence>
<dbReference type="GO" id="GO:0003677">
    <property type="term" value="F:DNA binding"/>
    <property type="evidence" value="ECO:0007669"/>
    <property type="project" value="UniProtKB-KW"/>
</dbReference>
<feature type="domain" description="Helicase ATP-binding" evidence="18">
    <location>
        <begin position="536"/>
        <end position="714"/>
    </location>
</feature>
<evidence type="ECO:0000259" key="20">
    <source>
        <dbReference type="PROSITE" id="PS51999"/>
    </source>
</evidence>
<dbReference type="InterPro" id="IPR018982">
    <property type="entry name" value="RQC_domain"/>
</dbReference>
<keyword evidence="11" id="KW-0413">Isomerase</keyword>
<dbReference type="SMART" id="SM00487">
    <property type="entry name" value="DEXDc"/>
    <property type="match status" value="1"/>
</dbReference>
<dbReference type="GO" id="GO:0000724">
    <property type="term" value="P:double-strand break repair via homologous recombination"/>
    <property type="evidence" value="ECO:0007669"/>
    <property type="project" value="TreeGrafter"/>
</dbReference>
<evidence type="ECO:0000256" key="13">
    <source>
        <dbReference type="ARBA" id="ARBA00034617"/>
    </source>
</evidence>
<evidence type="ECO:0000256" key="6">
    <source>
        <dbReference type="ARBA" id="ARBA00022801"/>
    </source>
</evidence>
<dbReference type="GO" id="GO:0005737">
    <property type="term" value="C:cytoplasm"/>
    <property type="evidence" value="ECO:0007669"/>
    <property type="project" value="TreeGrafter"/>
</dbReference>
<dbReference type="Pfam" id="PF06839">
    <property type="entry name" value="Zn_ribbon_GRF"/>
    <property type="match status" value="2"/>
</dbReference>
<dbReference type="GO" id="GO:0016787">
    <property type="term" value="F:hydrolase activity"/>
    <property type="evidence" value="ECO:0007669"/>
    <property type="project" value="UniProtKB-KW"/>
</dbReference>
<dbReference type="SUPFAM" id="SSF52540">
    <property type="entry name" value="P-loop containing nucleoside triphosphate hydrolases"/>
    <property type="match status" value="1"/>
</dbReference>
<feature type="region of interest" description="Disordered" evidence="16">
    <location>
        <begin position="1218"/>
        <end position="1282"/>
    </location>
</feature>
<keyword evidence="22" id="KW-1185">Reference proteome</keyword>
<keyword evidence="4" id="KW-0547">Nucleotide-binding</keyword>
<reference evidence="21" key="1">
    <citation type="submission" date="2020-06" db="EMBL/GenBank/DDBJ databases">
        <authorList>
            <consortium name="Plant Systems Biology data submission"/>
        </authorList>
    </citation>
    <scope>NUCLEOTIDE SEQUENCE</scope>
    <source>
        <strain evidence="21">D6</strain>
    </source>
</reference>
<feature type="region of interest" description="Disordered" evidence="16">
    <location>
        <begin position="1"/>
        <end position="104"/>
    </location>
</feature>
<organism evidence="21 22">
    <name type="scientific">Seminavis robusta</name>
    <dbReference type="NCBI Taxonomy" id="568900"/>
    <lineage>
        <taxon>Eukaryota</taxon>
        <taxon>Sar</taxon>
        <taxon>Stramenopiles</taxon>
        <taxon>Ochrophyta</taxon>
        <taxon>Bacillariophyta</taxon>
        <taxon>Bacillariophyceae</taxon>
        <taxon>Bacillariophycidae</taxon>
        <taxon>Naviculales</taxon>
        <taxon>Naviculaceae</taxon>
        <taxon>Seminavis</taxon>
    </lineage>
</organism>
<dbReference type="GO" id="GO:0005694">
    <property type="term" value="C:chromosome"/>
    <property type="evidence" value="ECO:0007669"/>
    <property type="project" value="TreeGrafter"/>
</dbReference>
<dbReference type="SMART" id="SM00341">
    <property type="entry name" value="HRDC"/>
    <property type="match status" value="1"/>
</dbReference>
<feature type="compositionally biased region" description="Acidic residues" evidence="16">
    <location>
        <begin position="1104"/>
        <end position="1116"/>
    </location>
</feature>
<dbReference type="NCBIfam" id="TIGR00614">
    <property type="entry name" value="recQ_fam"/>
    <property type="match status" value="1"/>
</dbReference>
<evidence type="ECO:0000256" key="9">
    <source>
        <dbReference type="ARBA" id="ARBA00022840"/>
    </source>
</evidence>
<dbReference type="InterPro" id="IPR010666">
    <property type="entry name" value="Znf_GRF"/>
</dbReference>
<evidence type="ECO:0000259" key="19">
    <source>
        <dbReference type="PROSITE" id="PS51194"/>
    </source>
</evidence>
<feature type="compositionally biased region" description="Polar residues" evidence="16">
    <location>
        <begin position="27"/>
        <end position="41"/>
    </location>
</feature>
<keyword evidence="9" id="KW-0067">ATP-binding</keyword>
<dbReference type="InterPro" id="IPR011545">
    <property type="entry name" value="DEAD/DEAH_box_helicase_dom"/>
</dbReference>
<evidence type="ECO:0000256" key="16">
    <source>
        <dbReference type="SAM" id="MobiDB-lite"/>
    </source>
</evidence>
<dbReference type="SUPFAM" id="SSF47819">
    <property type="entry name" value="HRDC-like"/>
    <property type="match status" value="1"/>
</dbReference>
<dbReference type="InterPro" id="IPR002121">
    <property type="entry name" value="HRDC_dom"/>
</dbReference>
<evidence type="ECO:0000256" key="14">
    <source>
        <dbReference type="ARBA" id="ARBA00034808"/>
    </source>
</evidence>
<evidence type="ECO:0000256" key="10">
    <source>
        <dbReference type="ARBA" id="ARBA00023125"/>
    </source>
</evidence>
<comment type="caution">
    <text evidence="21">The sequence shown here is derived from an EMBL/GenBank/DDBJ whole genome shotgun (WGS) entry which is preliminary data.</text>
</comment>
<dbReference type="FunFam" id="3.40.50.300:FF:000296">
    <property type="entry name" value="ATP-dependent DNA helicase RecQ"/>
    <property type="match status" value="1"/>
</dbReference>
<dbReference type="Pfam" id="PF16124">
    <property type="entry name" value="RecQ_Zn_bind"/>
    <property type="match status" value="1"/>
</dbReference>
<feature type="compositionally biased region" description="Basic residues" evidence="16">
    <location>
        <begin position="1074"/>
        <end position="1087"/>
    </location>
</feature>
<evidence type="ECO:0000256" key="5">
    <source>
        <dbReference type="ARBA" id="ARBA00022771"/>
    </source>
</evidence>
<keyword evidence="10" id="KW-0238">DNA-binding</keyword>
<comment type="similarity">
    <text evidence="2">Belongs to the helicase family. RecQ subfamily.</text>
</comment>
<feature type="compositionally biased region" description="Basic and acidic residues" evidence="16">
    <location>
        <begin position="74"/>
        <end position="84"/>
    </location>
</feature>
<evidence type="ECO:0000256" key="4">
    <source>
        <dbReference type="ARBA" id="ARBA00022741"/>
    </source>
</evidence>
<keyword evidence="7 21" id="KW-0347">Helicase</keyword>
<dbReference type="InterPro" id="IPR044876">
    <property type="entry name" value="HRDC_dom_sf"/>
</dbReference>
<evidence type="ECO:0000256" key="7">
    <source>
        <dbReference type="ARBA" id="ARBA00022806"/>
    </source>
</evidence>
<dbReference type="EMBL" id="CAICTM010000009">
    <property type="protein sequence ID" value="CAB9496762.1"/>
    <property type="molecule type" value="Genomic_DNA"/>
</dbReference>
<sequence length="1282" mass="142974">MSETAAGKSLTKERPLANNRLYHREQLVQSVRKSAAGSGQANLAAKGKKKKSRRNAHDGFEYAIQPDGQLLGEHLWKENQEQRKTNGFGGRQQQQQQQQPPLAASQMKWTLNKLKAELGASQLRHDIRSKLPPEPVVKPKQIISLYEPTPKDVPSSSFSPTKTHSQNPPLKENSRENSQPEKSFNPYSNKARQSKTPADVVSSTSCSFNNSYSYSKPNPQPFAATSQPHPQINPTTCHSNHQVQSRPARVSDAFQDDEFADDLDDVLANIDENSLVTSKPATQPFRRVTTSDEVIDVDVDEIYSGSSGTGHVGFDYGDASYSANKTSSNNHYNQPDRFVNDTDTTAAPLCPGHNLPCRILTSRTEANNGRQFYKCSVPAQEDQCEFFEWADQPNDGGFQGNNSHQPPNPSYNNGNTSYNTNDPYGDATGSDSAPLCPGHNLPCKTLTAKTAANSGRQFYACPVPAQDDRCDFFEWVDGGAGTANNSTTTEFSSNWVQKSMPGGPPPTPLAGCKDIHAENKRVFGHKSFRPGQQGIIQQAVSGKDVFVLMPTGGGKSLCYQLPAWCCPGLSVVISPLLSLIQDQVQSMTKLGVTSVFINSSQDYETEQRVITRQLNATTATSGVKLLYLTPEKLRHSTMIQGILSRLYQNNLLSRFVIDEAHCLSDWGHDFRPDYSNLNILRESYPNVPIMALTATANEKVVLDAIRALRMKEDCYRYKSSFNRPNLHYEVRKKDNKAEDSICDYIVRQYTENSHASGVIYCLSRKDCEKLSESLTKKLRERSLPRIKVSFYHADLDATERQRRHSQWSNGTLSVLCATIAFGMGIDKPDVRFVIHYSMPKSITHYYQESGRAGRDGERADCILYYSYKDKQILEGMIKKSAADPYGPSTRRKIDQLYTCLRYCENDFECRRTLQLQFFGESFCRTKCRGTCDNCRAAREIDNRDLTDAAKALLNLLASVQAQKKKGLGVTLLQLTELFRGSKAKSATKFLNLSRLRGYGDAAKFNLKKKQDIDRVAHAMIYGRVITEASEQNGQGYSTDYVQPGEHATAICNGGRRFYVEFAKDQKKAAAMRSKSPKKKAATRKKRSSSSSAKSEKNPEVYALFDEDDGDDDEDAGVDGQASGSDPTGIPAVLPPDATLELQRRIRKVVTMWADEERLMGNNVYYWHIMKNEVIKTVAHQCPTTLDELKALDGLGEQKFKEYGERLMKIIQNFVQTENMEPHLEKKRSAQGPKKRKAELSHQNPPSKAAKGSVASSKSAPANPDDEFPMDDFPDLDGVVLPY</sequence>
<dbReference type="Gene3D" id="3.40.50.300">
    <property type="entry name" value="P-loop containing nucleotide triphosphate hydrolases"/>
    <property type="match status" value="2"/>
</dbReference>
<dbReference type="GO" id="GO:0043138">
    <property type="term" value="F:3'-5' DNA helicase activity"/>
    <property type="evidence" value="ECO:0007669"/>
    <property type="project" value="UniProtKB-EC"/>
</dbReference>
<dbReference type="GO" id="GO:0005524">
    <property type="term" value="F:ATP binding"/>
    <property type="evidence" value="ECO:0007669"/>
    <property type="project" value="UniProtKB-KW"/>
</dbReference>
<evidence type="ECO:0000256" key="11">
    <source>
        <dbReference type="ARBA" id="ARBA00023235"/>
    </source>
</evidence>
<feature type="compositionally biased region" description="Polar residues" evidence="16">
    <location>
        <begin position="180"/>
        <end position="196"/>
    </location>
</feature>
<dbReference type="Pfam" id="PF00271">
    <property type="entry name" value="Helicase_C"/>
    <property type="match status" value="1"/>
</dbReference>
<feature type="compositionally biased region" description="Acidic residues" evidence="16">
    <location>
        <begin position="1263"/>
        <end position="1274"/>
    </location>
</feature>
<dbReference type="GO" id="GO:0009378">
    <property type="term" value="F:four-way junction helicase activity"/>
    <property type="evidence" value="ECO:0007669"/>
    <property type="project" value="TreeGrafter"/>
</dbReference>
<dbReference type="InterPro" id="IPR032284">
    <property type="entry name" value="RecQ_Zn-bd"/>
</dbReference>
<dbReference type="CDD" id="cd17920">
    <property type="entry name" value="DEXHc_RecQ"/>
    <property type="match status" value="1"/>
</dbReference>
<feature type="compositionally biased region" description="Low complexity" evidence="16">
    <location>
        <begin position="1244"/>
        <end position="1261"/>
    </location>
</feature>
<dbReference type="PANTHER" id="PTHR13710">
    <property type="entry name" value="DNA HELICASE RECQ FAMILY MEMBER"/>
    <property type="match status" value="1"/>
</dbReference>
<dbReference type="SMART" id="SM00490">
    <property type="entry name" value="HELICc"/>
    <property type="match status" value="1"/>
</dbReference>